<dbReference type="Proteomes" id="UP000297638">
    <property type="component" value="Unassembled WGS sequence"/>
</dbReference>
<evidence type="ECO:0000313" key="1">
    <source>
        <dbReference type="EMBL" id="TFH57378.1"/>
    </source>
</evidence>
<name>A0A4Y8TZS4_9MICC</name>
<accession>A0A4Y8TZS4</accession>
<dbReference type="EMBL" id="SPDS01000001">
    <property type="protein sequence ID" value="TFH57378.1"/>
    <property type="molecule type" value="Genomic_DNA"/>
</dbReference>
<organism evidence="1 2">
    <name type="scientific">Glutamicibacter arilaitensis</name>
    <dbReference type="NCBI Taxonomy" id="256701"/>
    <lineage>
        <taxon>Bacteria</taxon>
        <taxon>Bacillati</taxon>
        <taxon>Actinomycetota</taxon>
        <taxon>Actinomycetes</taxon>
        <taxon>Micrococcales</taxon>
        <taxon>Micrococcaceae</taxon>
        <taxon>Glutamicibacter</taxon>
    </lineage>
</organism>
<reference evidence="1 2" key="1">
    <citation type="submission" date="2019-03" db="EMBL/GenBank/DDBJ databases">
        <title>Glutamicibacter sp. LJH19 genome.</title>
        <authorList>
            <person name="Sinai Borker S."/>
            <person name="Kumar R."/>
        </authorList>
    </citation>
    <scope>NUCLEOTIDE SEQUENCE [LARGE SCALE GENOMIC DNA]</scope>
    <source>
        <strain evidence="1 2">LJH19</strain>
    </source>
</reference>
<protein>
    <submittedName>
        <fullName evidence="1">Uncharacterized protein</fullName>
    </submittedName>
</protein>
<evidence type="ECO:0000313" key="2">
    <source>
        <dbReference type="Proteomes" id="UP000297638"/>
    </source>
</evidence>
<dbReference type="Gene3D" id="2.40.160.20">
    <property type="match status" value="1"/>
</dbReference>
<proteinExistence type="predicted"/>
<comment type="caution">
    <text evidence="1">The sequence shown here is derived from an EMBL/GenBank/DDBJ whole genome shotgun (WGS) entry which is preliminary data.</text>
</comment>
<sequence length="61" mass="6539">MIAGADVQLYPLGTTAYLNAMYILEREDGTRLFAANQALRTGSARDLAQLVGGEEVPAQNI</sequence>
<gene>
    <name evidence="1" type="ORF">EXY26_10430</name>
</gene>
<dbReference type="AlphaFoldDB" id="A0A4Y8TZS4"/>